<feature type="compositionally biased region" description="Basic and acidic residues" evidence="4">
    <location>
        <begin position="1325"/>
        <end position="1335"/>
    </location>
</feature>
<dbReference type="OrthoDB" id="73680at2759"/>
<feature type="compositionally biased region" description="Polar residues" evidence="4">
    <location>
        <begin position="1162"/>
        <end position="1171"/>
    </location>
</feature>
<evidence type="ECO:0000313" key="7">
    <source>
        <dbReference type="Proteomes" id="UP000193719"/>
    </source>
</evidence>
<accession>A0A1Y1UWI7</accession>
<dbReference type="Pfam" id="PF00018">
    <property type="entry name" value="SH3_1"/>
    <property type="match status" value="1"/>
</dbReference>
<evidence type="ECO:0000256" key="1">
    <source>
        <dbReference type="ARBA" id="ARBA00022443"/>
    </source>
</evidence>
<feature type="region of interest" description="Disordered" evidence="4">
    <location>
        <begin position="1307"/>
        <end position="1374"/>
    </location>
</feature>
<feature type="region of interest" description="Disordered" evidence="4">
    <location>
        <begin position="330"/>
        <end position="357"/>
    </location>
</feature>
<feature type="compositionally biased region" description="Low complexity" evidence="4">
    <location>
        <begin position="407"/>
        <end position="424"/>
    </location>
</feature>
<feature type="compositionally biased region" description="Low complexity" evidence="4">
    <location>
        <begin position="895"/>
        <end position="906"/>
    </location>
</feature>
<feature type="region of interest" description="Disordered" evidence="4">
    <location>
        <begin position="1663"/>
        <end position="1688"/>
    </location>
</feature>
<evidence type="ECO:0000256" key="4">
    <source>
        <dbReference type="SAM" id="MobiDB-lite"/>
    </source>
</evidence>
<feature type="region of interest" description="Disordered" evidence="4">
    <location>
        <begin position="936"/>
        <end position="1034"/>
    </location>
</feature>
<gene>
    <name evidence="6" type="ORF">BCR36DRAFT_363226</name>
</gene>
<feature type="region of interest" description="Disordered" evidence="4">
    <location>
        <begin position="1409"/>
        <end position="1480"/>
    </location>
</feature>
<feature type="compositionally biased region" description="Acidic residues" evidence="4">
    <location>
        <begin position="1172"/>
        <end position="1182"/>
    </location>
</feature>
<feature type="compositionally biased region" description="Basic and acidic residues" evidence="4">
    <location>
        <begin position="1129"/>
        <end position="1142"/>
    </location>
</feature>
<comment type="caution">
    <text evidence="6">The sequence shown here is derived from an EMBL/GenBank/DDBJ whole genome shotgun (WGS) entry which is preliminary data.</text>
</comment>
<feature type="compositionally biased region" description="Polar residues" evidence="4">
    <location>
        <begin position="516"/>
        <end position="528"/>
    </location>
</feature>
<feature type="region of interest" description="Disordered" evidence="4">
    <location>
        <begin position="888"/>
        <end position="915"/>
    </location>
</feature>
<dbReference type="SUPFAM" id="SSF50044">
    <property type="entry name" value="SH3-domain"/>
    <property type="match status" value="1"/>
</dbReference>
<reference evidence="6 7" key="1">
    <citation type="submission" date="2016-08" db="EMBL/GenBank/DDBJ databases">
        <title>Genomes of anaerobic fungi encode conserved fungal cellulosomes for biomass hydrolysis.</title>
        <authorList>
            <consortium name="DOE Joint Genome Institute"/>
            <person name="Haitjema C.H."/>
            <person name="Gilmore S.P."/>
            <person name="Henske J.K."/>
            <person name="Solomon K.V."/>
            <person name="De Groot R."/>
            <person name="Kuo A."/>
            <person name="Mondo S.J."/>
            <person name="Salamov A.A."/>
            <person name="Labutti K."/>
            <person name="Zhao Z."/>
            <person name="Chiniquy J."/>
            <person name="Barry K."/>
            <person name="Brewer H.M."/>
            <person name="Purvine S.O."/>
            <person name="Wright A.T."/>
            <person name="Boxma B."/>
            <person name="Van Alen T."/>
            <person name="Hackstein J.H."/>
            <person name="Baker S.E."/>
            <person name="Grigoriev I.V."/>
            <person name="O'Malley M.A."/>
        </authorList>
    </citation>
    <scope>NUCLEOTIDE SEQUENCE [LARGE SCALE GENOMIC DNA]</scope>
    <source>
        <strain evidence="7">finn</strain>
    </source>
</reference>
<name>A0A1Y1UWI7_9FUNG</name>
<keyword evidence="1 2" id="KW-0728">SH3 domain</keyword>
<organism evidence="6 7">
    <name type="scientific">Piromyces finnis</name>
    <dbReference type="NCBI Taxonomy" id="1754191"/>
    <lineage>
        <taxon>Eukaryota</taxon>
        <taxon>Fungi</taxon>
        <taxon>Fungi incertae sedis</taxon>
        <taxon>Chytridiomycota</taxon>
        <taxon>Chytridiomycota incertae sedis</taxon>
        <taxon>Neocallimastigomycetes</taxon>
        <taxon>Neocallimastigales</taxon>
        <taxon>Neocallimastigaceae</taxon>
        <taxon>Piromyces</taxon>
    </lineage>
</organism>
<feature type="compositionally biased region" description="Acidic residues" evidence="4">
    <location>
        <begin position="1004"/>
        <end position="1032"/>
    </location>
</feature>
<feature type="region of interest" description="Disordered" evidence="4">
    <location>
        <begin position="372"/>
        <end position="478"/>
    </location>
</feature>
<reference evidence="6 7" key="2">
    <citation type="submission" date="2016-08" db="EMBL/GenBank/DDBJ databases">
        <title>Pervasive Adenine N6-methylation of Active Genes in Fungi.</title>
        <authorList>
            <consortium name="DOE Joint Genome Institute"/>
            <person name="Mondo S.J."/>
            <person name="Dannebaum R.O."/>
            <person name="Kuo R.C."/>
            <person name="Labutti K."/>
            <person name="Haridas S."/>
            <person name="Kuo A."/>
            <person name="Salamov A."/>
            <person name="Ahrendt S.R."/>
            <person name="Lipzen A."/>
            <person name="Sullivan W."/>
            <person name="Andreopoulos W.B."/>
            <person name="Clum A."/>
            <person name="Lindquist E."/>
            <person name="Daum C."/>
            <person name="Ramamoorthy G.K."/>
            <person name="Gryganskyi A."/>
            <person name="Culley D."/>
            <person name="Magnuson J.K."/>
            <person name="James T.Y."/>
            <person name="O'Malley M.A."/>
            <person name="Stajich J.E."/>
            <person name="Spatafora J.W."/>
            <person name="Visel A."/>
            <person name="Grigoriev I.V."/>
        </authorList>
    </citation>
    <scope>NUCLEOTIDE SEQUENCE [LARGE SCALE GENOMIC DNA]</scope>
    <source>
        <strain evidence="7">finn</strain>
    </source>
</reference>
<dbReference type="PROSITE" id="PS50002">
    <property type="entry name" value="SH3"/>
    <property type="match status" value="1"/>
</dbReference>
<evidence type="ECO:0000313" key="6">
    <source>
        <dbReference type="EMBL" id="ORX41989.1"/>
    </source>
</evidence>
<feature type="region of interest" description="Disordered" evidence="4">
    <location>
        <begin position="1115"/>
        <end position="1182"/>
    </location>
</feature>
<feature type="compositionally biased region" description="Basic and acidic residues" evidence="4">
    <location>
        <begin position="1363"/>
        <end position="1374"/>
    </location>
</feature>
<feature type="compositionally biased region" description="Basic and acidic residues" evidence="4">
    <location>
        <begin position="1457"/>
        <end position="1466"/>
    </location>
</feature>
<feature type="compositionally biased region" description="Low complexity" evidence="4">
    <location>
        <begin position="1665"/>
        <end position="1680"/>
    </location>
</feature>
<feature type="domain" description="SH3" evidence="5">
    <location>
        <begin position="1693"/>
        <end position="1758"/>
    </location>
</feature>
<feature type="region of interest" description="Disordered" evidence="4">
    <location>
        <begin position="789"/>
        <end position="829"/>
    </location>
</feature>
<feature type="compositionally biased region" description="Polar residues" evidence="4">
    <location>
        <begin position="372"/>
        <end position="392"/>
    </location>
</feature>
<feature type="compositionally biased region" description="Polar residues" evidence="4">
    <location>
        <begin position="1409"/>
        <end position="1432"/>
    </location>
</feature>
<feature type="compositionally biased region" description="Polar residues" evidence="4">
    <location>
        <begin position="947"/>
        <end position="957"/>
    </location>
</feature>
<feature type="region of interest" description="Disordered" evidence="4">
    <location>
        <begin position="492"/>
        <end position="528"/>
    </location>
</feature>
<feature type="coiled-coil region" evidence="3">
    <location>
        <begin position="1258"/>
        <end position="1289"/>
    </location>
</feature>
<keyword evidence="7" id="KW-1185">Reference proteome</keyword>
<feature type="region of interest" description="Disordered" evidence="4">
    <location>
        <begin position="1228"/>
        <end position="1247"/>
    </location>
</feature>
<evidence type="ECO:0000259" key="5">
    <source>
        <dbReference type="PROSITE" id="PS50002"/>
    </source>
</evidence>
<dbReference type="InterPro" id="IPR001452">
    <property type="entry name" value="SH3_domain"/>
</dbReference>
<sequence length="1759" mass="200216">MANISKNNIFPTISKVHIKDTFNLYNNLVKNAMKYQSAMVALAAAVNDLSHSYDDFLSYPPMRVIIESSNQQNEIHNSLKIYRILYESFKKMGEFLNRDFALPLNDDFKSMQVKFNDKKIEKTLKMEEKQRTKSLIPGVVPEPSHIQRGLFQQYISAIKFVTRKTRKLQNYEIHVLERLTQGMLAYEDKNANIYNSFSMSRDNYEEPTPRLNYVSGSNKKSIFDVSQFDNATFDENILNHDNNPLTNSFIKEELKKSEMNDSKYYHYSSVNNDAKNDKILRESIYDKNDFLNDDFDKEMESNVNNNKGYSSDYSKRDIYHHRYTTSTPNIYEMKYTPSKHEENETAKENQYRNRSKSLGSATNAFDRYKQNHFSMPASSKNTRYSVSANTNGNDKKDSESYMNNRYSTIKSHSSSTSSGKSAHSQHYNSRSNETQNEVNDNEPENNDEANTTITEVTAKKDSKSVKLSKKSSIKNDLKRNLSEMKNILHKRRSTNTPPVKPVSILKNKNASKDSNENGTPTIDKNDNISKLQDIMNQEDGSNDDEEFIVISKKKMDNLIRTGKVHSIDDILKKNKHSSVGSSVSENTMGEKTKDMVESPTTIKNNHQLNETNHGNVPNAFASETPDLANENTPILVPSQPALDDVSKPLNNRSRTGSFDGNSHIRGMPGNLASNRFPSIVPNGYATPMLSHQEPTMSQSRFNKTVPIEYATPMLSHFHNNTAYSPMLTNDVPSYKDDITPPSRRGKSTYSIQNLLNNWPNFDELTQAKENHPIFNQRKNSLPIYDRKTPLAAPPITASPITTDRPTLKITSPSPEDTTQKKKGVNWDDNNKEYLIPNSAVSAKSNEESYYDDIINATYATENEESSMMINDPTRLIFSRFNTSASNVSGMTEESTLQTPTIQTPTPMDSLVVPPNKNDIKRLNGLKNIITRDVLEDELPPTPISPTLADNTRLNGATSFEPENPVRGESLHYNPRRHEESKKDQQQEKKEEEEEELLTPIEKVEDNEIDENEIVYDDENDHEDGDESEDSEDDVKLAEIPRFNKTILKLKVKNSGYFEKDLASPCPTPTTYMMNKMKEIEDKNKEKSDDELNYNSEEDLDILRFISYRRAPEKLEKHLMENEQQQQQEEGGKEGEKEDENKINDYTTTATTANNPEDPFNYNDESATAQNEQTEEIELSDIESEIIDTNVELELEIPKKMDRKDSVKSVISNISSKFSQKLNSMFSSSESTAINNTEKEGTSDANKNIEKIDEVSVITEETTMDEEAIKENIEEQKEELTKTKDVFDLARKLSSDFIKGSGELIRRSSKESLKSLSRKFSVQSEPQKDPFEKPDEMESMMQKSNSIKIEEGLKRRNSSASLTTRKENTSIISDDRSAKTTITSSGSVKTTITSASLPRKDSLIRAASIKKQTSVRSVGTVGTNGSNLTSTPILNPAFENDTDINEENEIDETPTIDKFPEKPERPVPRRPSTPNAPNTPVFPNIKLCNILMNHEEPTPFDLNEKDDNKDIIVISNPFIGLTNNKYLADYKDKLPNEYREFRISKNEAYMTFEICQNSVDIESAMGSIIDPDEDSSRMEMLNNESSLSFRSINPSSVYEEKDSVILAAPKYKGKGKKPDLEIDTLAANTSNVVAIIPSPVPQKDNNFVERFNNLNAASLIQETREQQQQQQQQEKQPSQSSDSKKANATFNNNSSLKKYVALYPYNARDGRELSFQRADVINVRREQGEWVYGYIENMMDNQEIKYGWVPKSYLKIITIF</sequence>
<feature type="compositionally biased region" description="Polar residues" evidence="4">
    <location>
        <begin position="425"/>
        <end position="435"/>
    </location>
</feature>
<feature type="compositionally biased region" description="Polar residues" evidence="4">
    <location>
        <begin position="798"/>
        <end position="816"/>
    </location>
</feature>
<protein>
    <recommendedName>
        <fullName evidence="5">SH3 domain-containing protein</fullName>
    </recommendedName>
</protein>
<evidence type="ECO:0000256" key="3">
    <source>
        <dbReference type="SAM" id="Coils"/>
    </source>
</evidence>
<dbReference type="SMART" id="SM00326">
    <property type="entry name" value="SH3"/>
    <property type="match status" value="1"/>
</dbReference>
<dbReference type="Gene3D" id="2.30.30.40">
    <property type="entry name" value="SH3 Domains"/>
    <property type="match status" value="1"/>
</dbReference>
<evidence type="ECO:0000256" key="2">
    <source>
        <dbReference type="PROSITE-ProRule" id="PRU00192"/>
    </source>
</evidence>
<dbReference type="Proteomes" id="UP000193719">
    <property type="component" value="Unassembled WGS sequence"/>
</dbReference>
<feature type="compositionally biased region" description="Acidic residues" evidence="4">
    <location>
        <begin position="1439"/>
        <end position="1453"/>
    </location>
</feature>
<proteinExistence type="predicted"/>
<feature type="compositionally biased region" description="Basic and acidic residues" evidence="4">
    <location>
        <begin position="963"/>
        <end position="989"/>
    </location>
</feature>
<dbReference type="InterPro" id="IPR036028">
    <property type="entry name" value="SH3-like_dom_sf"/>
</dbReference>
<feature type="compositionally biased region" description="Basic and acidic residues" evidence="4">
    <location>
        <begin position="338"/>
        <end position="351"/>
    </location>
</feature>
<dbReference type="EMBL" id="MCFH01000073">
    <property type="protein sequence ID" value="ORX41989.1"/>
    <property type="molecule type" value="Genomic_DNA"/>
</dbReference>
<feature type="compositionally biased region" description="Basic and acidic residues" evidence="4">
    <location>
        <begin position="1236"/>
        <end position="1247"/>
    </location>
</feature>
<keyword evidence="3" id="KW-0175">Coiled coil</keyword>
<dbReference type="STRING" id="1754191.A0A1Y1UWI7"/>